<organism evidence="1 2">
    <name type="scientific">Pyrrhoderma noxium</name>
    <dbReference type="NCBI Taxonomy" id="2282107"/>
    <lineage>
        <taxon>Eukaryota</taxon>
        <taxon>Fungi</taxon>
        <taxon>Dikarya</taxon>
        <taxon>Basidiomycota</taxon>
        <taxon>Agaricomycotina</taxon>
        <taxon>Agaricomycetes</taxon>
        <taxon>Hymenochaetales</taxon>
        <taxon>Hymenochaetaceae</taxon>
        <taxon>Pyrrhoderma</taxon>
    </lineage>
</organism>
<accession>A0A286UPE8</accession>
<evidence type="ECO:0000313" key="1">
    <source>
        <dbReference type="EMBL" id="PAV21345.1"/>
    </source>
</evidence>
<proteinExistence type="predicted"/>
<gene>
    <name evidence="1" type="ORF">PNOK_0397200</name>
</gene>
<protein>
    <submittedName>
        <fullName evidence="1">Uncharacterized protein</fullName>
    </submittedName>
</protein>
<reference evidence="1 2" key="1">
    <citation type="journal article" date="2017" name="Mol. Ecol.">
        <title>Comparative and population genomic landscape of Phellinus noxius: A hypervariable fungus causing root rot in trees.</title>
        <authorList>
            <person name="Chung C.L."/>
            <person name="Lee T.J."/>
            <person name="Akiba M."/>
            <person name="Lee H.H."/>
            <person name="Kuo T.H."/>
            <person name="Liu D."/>
            <person name="Ke H.M."/>
            <person name="Yokoi T."/>
            <person name="Roa M.B."/>
            <person name="Lu M.J."/>
            <person name="Chang Y.Y."/>
            <person name="Ann P.J."/>
            <person name="Tsai J.N."/>
            <person name="Chen C.Y."/>
            <person name="Tzean S.S."/>
            <person name="Ota Y."/>
            <person name="Hattori T."/>
            <person name="Sahashi N."/>
            <person name="Liou R.F."/>
            <person name="Kikuchi T."/>
            <person name="Tsai I.J."/>
        </authorList>
    </citation>
    <scope>NUCLEOTIDE SEQUENCE [LARGE SCALE GENOMIC DNA]</scope>
    <source>
        <strain evidence="1 2">FFPRI411160</strain>
    </source>
</reference>
<keyword evidence="2" id="KW-1185">Reference proteome</keyword>
<dbReference type="AlphaFoldDB" id="A0A286UPE8"/>
<dbReference type="EMBL" id="NBII01000003">
    <property type="protein sequence ID" value="PAV21345.1"/>
    <property type="molecule type" value="Genomic_DNA"/>
</dbReference>
<sequence length="75" mass="8692">MARERSKKDRPEEKNYLGSELCSDTLLSNRMSFCACQYCHISLDLIGEKNPNLEDIEVKELVSTLKTNRNNNKQK</sequence>
<name>A0A286UPE8_9AGAM</name>
<comment type="caution">
    <text evidence="1">The sequence shown here is derived from an EMBL/GenBank/DDBJ whole genome shotgun (WGS) entry which is preliminary data.</text>
</comment>
<dbReference type="Proteomes" id="UP000217199">
    <property type="component" value="Unassembled WGS sequence"/>
</dbReference>
<dbReference type="InParanoid" id="A0A286UPE8"/>
<evidence type="ECO:0000313" key="2">
    <source>
        <dbReference type="Proteomes" id="UP000217199"/>
    </source>
</evidence>